<evidence type="ECO:0000313" key="1">
    <source>
        <dbReference type="EMBL" id="CEK64217.1"/>
    </source>
</evidence>
<protein>
    <submittedName>
        <fullName evidence="1">Uncharacterized protein</fullName>
    </submittedName>
</protein>
<dbReference type="AlphaFoldDB" id="A0A0B6Z754"/>
<feature type="non-terminal residue" evidence="1">
    <location>
        <position position="1"/>
    </location>
</feature>
<accession>A0A0B6Z754</accession>
<gene>
    <name evidence="1" type="primary">ORF51000</name>
</gene>
<proteinExistence type="predicted"/>
<dbReference type="EMBL" id="HACG01017352">
    <property type="protein sequence ID" value="CEK64217.1"/>
    <property type="molecule type" value="Transcribed_RNA"/>
</dbReference>
<name>A0A0B6Z754_9EUPU</name>
<organism evidence="1">
    <name type="scientific">Arion vulgaris</name>
    <dbReference type="NCBI Taxonomy" id="1028688"/>
    <lineage>
        <taxon>Eukaryota</taxon>
        <taxon>Metazoa</taxon>
        <taxon>Spiralia</taxon>
        <taxon>Lophotrochozoa</taxon>
        <taxon>Mollusca</taxon>
        <taxon>Gastropoda</taxon>
        <taxon>Heterobranchia</taxon>
        <taxon>Euthyneura</taxon>
        <taxon>Panpulmonata</taxon>
        <taxon>Eupulmonata</taxon>
        <taxon>Stylommatophora</taxon>
        <taxon>Helicina</taxon>
        <taxon>Arionoidea</taxon>
        <taxon>Arionidae</taxon>
        <taxon>Arion</taxon>
    </lineage>
</organism>
<sequence length="53" mass="6040">LLSLDYTISTSFTDNDHTTSVALEFFYNSCLVFPLYSSHIGFSQDCHQDYHTG</sequence>
<reference evidence="1" key="1">
    <citation type="submission" date="2014-12" db="EMBL/GenBank/DDBJ databases">
        <title>Insight into the proteome of Arion vulgaris.</title>
        <authorList>
            <person name="Aradska J."/>
            <person name="Bulat T."/>
            <person name="Smidak R."/>
            <person name="Sarate P."/>
            <person name="Gangsoo J."/>
            <person name="Sialana F."/>
            <person name="Bilban M."/>
            <person name="Lubec G."/>
        </authorList>
    </citation>
    <scope>NUCLEOTIDE SEQUENCE</scope>
    <source>
        <tissue evidence="1">Skin</tissue>
    </source>
</reference>